<keyword evidence="1" id="KW-0732">Signal</keyword>
<proteinExistence type="predicted"/>
<gene>
    <name evidence="2" type="primary">Sema5b_1</name>
    <name evidence="2" type="ORF">EYF80_037191</name>
</gene>
<dbReference type="GO" id="GO:0007399">
    <property type="term" value="P:nervous system development"/>
    <property type="evidence" value="ECO:0007669"/>
    <property type="project" value="UniProtKB-ARBA"/>
</dbReference>
<reference evidence="2 3" key="1">
    <citation type="submission" date="2019-03" db="EMBL/GenBank/DDBJ databases">
        <title>First draft genome of Liparis tanakae, snailfish: a comprehensive survey of snailfish specific genes.</title>
        <authorList>
            <person name="Kim W."/>
            <person name="Song I."/>
            <person name="Jeong J.-H."/>
            <person name="Kim D."/>
            <person name="Kim S."/>
            <person name="Ryu S."/>
            <person name="Song J.Y."/>
            <person name="Lee S.K."/>
        </authorList>
    </citation>
    <scope>NUCLEOTIDE SEQUENCE [LARGE SCALE GENOMIC DNA]</scope>
    <source>
        <tissue evidence="2">Muscle</tissue>
    </source>
</reference>
<evidence type="ECO:0000313" key="3">
    <source>
        <dbReference type="Proteomes" id="UP000314294"/>
    </source>
</evidence>
<name>A0A4Z2GIA9_9TELE</name>
<accession>A0A4Z2GIA9</accession>
<organism evidence="2 3">
    <name type="scientific">Liparis tanakae</name>
    <name type="common">Tanaka's snailfish</name>
    <dbReference type="NCBI Taxonomy" id="230148"/>
    <lineage>
        <taxon>Eukaryota</taxon>
        <taxon>Metazoa</taxon>
        <taxon>Chordata</taxon>
        <taxon>Craniata</taxon>
        <taxon>Vertebrata</taxon>
        <taxon>Euteleostomi</taxon>
        <taxon>Actinopterygii</taxon>
        <taxon>Neopterygii</taxon>
        <taxon>Teleostei</taxon>
        <taxon>Neoteleostei</taxon>
        <taxon>Acanthomorphata</taxon>
        <taxon>Eupercaria</taxon>
        <taxon>Perciformes</taxon>
        <taxon>Cottioidei</taxon>
        <taxon>Cottales</taxon>
        <taxon>Liparidae</taxon>
        <taxon>Liparis</taxon>
    </lineage>
</organism>
<comment type="caution">
    <text evidence="2">The sequence shown here is derived from an EMBL/GenBank/DDBJ whole genome shotgun (WGS) entry which is preliminary data.</text>
</comment>
<evidence type="ECO:0000256" key="1">
    <source>
        <dbReference type="SAM" id="SignalP"/>
    </source>
</evidence>
<dbReference type="Gene3D" id="2.130.10.10">
    <property type="entry name" value="YVTN repeat-like/Quinoprotein amine dehydrogenase"/>
    <property type="match status" value="1"/>
</dbReference>
<dbReference type="InterPro" id="IPR015943">
    <property type="entry name" value="WD40/YVTN_repeat-like_dom_sf"/>
</dbReference>
<dbReference type="AlphaFoldDB" id="A0A4Z2GIA9"/>
<dbReference type="SUPFAM" id="SSF101912">
    <property type="entry name" value="Sema domain"/>
    <property type="match status" value="1"/>
</dbReference>
<sequence length="125" mass="14267">MITSGWGAWALSPRGLVLVVCLSVCLSQQPHVRPADCGRKEHPVVQYQALRPWMSEFSHPGVKDFSQLALDQSRNQLIVGARNFLFRLSLNASLIQVTCTLTRCFNLIHISYCYHQKWITGFKMF</sequence>
<feature type="signal peptide" evidence="1">
    <location>
        <begin position="1"/>
        <end position="27"/>
    </location>
</feature>
<dbReference type="OrthoDB" id="9428731at2759"/>
<evidence type="ECO:0000313" key="2">
    <source>
        <dbReference type="EMBL" id="TNN52613.1"/>
    </source>
</evidence>
<feature type="chain" id="PRO_5021251155" evidence="1">
    <location>
        <begin position="28"/>
        <end position="125"/>
    </location>
</feature>
<protein>
    <submittedName>
        <fullName evidence="2">Semaphorin-5B</fullName>
    </submittedName>
</protein>
<dbReference type="EMBL" id="SRLO01000541">
    <property type="protein sequence ID" value="TNN52613.1"/>
    <property type="molecule type" value="Genomic_DNA"/>
</dbReference>
<dbReference type="Proteomes" id="UP000314294">
    <property type="component" value="Unassembled WGS sequence"/>
</dbReference>
<keyword evidence="3" id="KW-1185">Reference proteome</keyword>
<dbReference type="InterPro" id="IPR036352">
    <property type="entry name" value="Semap_dom_sf"/>
</dbReference>